<dbReference type="KEGG" id="pbro:HOP40_34830"/>
<protein>
    <recommendedName>
        <fullName evidence="4">Sap-like sulfolipid-1-addressing protein</fullName>
    </recommendedName>
</protein>
<dbReference type="Pfam" id="PF11139">
    <property type="entry name" value="SfLAP"/>
    <property type="match status" value="1"/>
</dbReference>
<name>A0A6M6JX75_9PSEU</name>
<gene>
    <name evidence="2" type="ORF">HOP40_34830</name>
</gene>
<accession>A0A6M6JX75</accession>
<evidence type="ECO:0000313" key="3">
    <source>
        <dbReference type="Proteomes" id="UP000505377"/>
    </source>
</evidence>
<geneLocation type="plasmid" evidence="2 3">
    <name>unnamed1</name>
</geneLocation>
<feature type="transmembrane region" description="Helical" evidence="1">
    <location>
        <begin position="31"/>
        <end position="55"/>
    </location>
</feature>
<feature type="transmembrane region" description="Helical" evidence="1">
    <location>
        <begin position="6"/>
        <end position="24"/>
    </location>
</feature>
<keyword evidence="3" id="KW-1185">Reference proteome</keyword>
<keyword evidence="1" id="KW-0812">Transmembrane</keyword>
<dbReference type="EMBL" id="CP053565">
    <property type="protein sequence ID" value="QJY51159.1"/>
    <property type="molecule type" value="Genomic_DNA"/>
</dbReference>
<reference evidence="2 3" key="1">
    <citation type="submission" date="2020-05" db="EMBL/GenBank/DDBJ databases">
        <authorList>
            <person name="Mo P."/>
        </authorList>
    </citation>
    <scope>NUCLEOTIDE SEQUENCE [LARGE SCALE GENOMIC DNA]</scope>
    <source>
        <strain evidence="2 3">Gen01</strain>
        <plasmid evidence="2 3">unnamed1</plasmid>
    </source>
</reference>
<dbReference type="AlphaFoldDB" id="A0A6M6JX75"/>
<sequence length="213" mass="22321">MAGLAFLDAFNPATIVAVTLILLLPGTRPVATACLFVIGAYLTVLALGGVVYLAADAAADLVAGGLVWLRRIAFGIAAVVLLWSAARRLRSYRRQAIALPGWLSGWTALPLGIVVTGADLPNAFPYFIAIERLVSAGVPTGAGMLILAGYAVVYCLPCLLLIGAWLAWGERVHRRLDRLYHRFGTAREVPRSLSAAAGLAALSLTVASVAITA</sequence>
<keyword evidence="1" id="KW-1133">Transmembrane helix</keyword>
<feature type="transmembrane region" description="Helical" evidence="1">
    <location>
        <begin position="142"/>
        <end position="168"/>
    </location>
</feature>
<proteinExistence type="predicted"/>
<dbReference type="RefSeq" id="WP_172169945.1">
    <property type="nucleotide sequence ID" value="NZ_CP053565.1"/>
</dbReference>
<dbReference type="Proteomes" id="UP000505377">
    <property type="component" value="Plasmid unnamed1"/>
</dbReference>
<feature type="transmembrane region" description="Helical" evidence="1">
    <location>
        <begin position="97"/>
        <end position="118"/>
    </location>
</feature>
<evidence type="ECO:0000256" key="1">
    <source>
        <dbReference type="SAM" id="Phobius"/>
    </source>
</evidence>
<dbReference type="InterPro" id="IPR021315">
    <property type="entry name" value="Gap/Sap"/>
</dbReference>
<evidence type="ECO:0000313" key="2">
    <source>
        <dbReference type="EMBL" id="QJY51159.1"/>
    </source>
</evidence>
<evidence type="ECO:0008006" key="4">
    <source>
        <dbReference type="Google" id="ProtNLM"/>
    </source>
</evidence>
<keyword evidence="2" id="KW-0614">Plasmid</keyword>
<organism evidence="2 3">
    <name type="scientific">Pseudonocardia broussonetiae</name>
    <dbReference type="NCBI Taxonomy" id="2736640"/>
    <lineage>
        <taxon>Bacteria</taxon>
        <taxon>Bacillati</taxon>
        <taxon>Actinomycetota</taxon>
        <taxon>Actinomycetes</taxon>
        <taxon>Pseudonocardiales</taxon>
        <taxon>Pseudonocardiaceae</taxon>
        <taxon>Pseudonocardia</taxon>
    </lineage>
</organism>
<keyword evidence="1" id="KW-0472">Membrane</keyword>
<feature type="transmembrane region" description="Helical" evidence="1">
    <location>
        <begin position="189"/>
        <end position="211"/>
    </location>
</feature>
<feature type="transmembrane region" description="Helical" evidence="1">
    <location>
        <begin position="67"/>
        <end position="85"/>
    </location>
</feature>